<feature type="signal peptide" evidence="1">
    <location>
        <begin position="1"/>
        <end position="22"/>
    </location>
</feature>
<dbReference type="OrthoDB" id="3967955at2759"/>
<evidence type="ECO:0000313" key="2">
    <source>
        <dbReference type="EMBL" id="KAF2150313.1"/>
    </source>
</evidence>
<feature type="chain" id="PRO_5040255963" evidence="1">
    <location>
        <begin position="23"/>
        <end position="345"/>
    </location>
</feature>
<gene>
    <name evidence="2" type="ORF">K461DRAFT_314372</name>
</gene>
<organism evidence="2 3">
    <name type="scientific">Myriangium duriaei CBS 260.36</name>
    <dbReference type="NCBI Taxonomy" id="1168546"/>
    <lineage>
        <taxon>Eukaryota</taxon>
        <taxon>Fungi</taxon>
        <taxon>Dikarya</taxon>
        <taxon>Ascomycota</taxon>
        <taxon>Pezizomycotina</taxon>
        <taxon>Dothideomycetes</taxon>
        <taxon>Dothideomycetidae</taxon>
        <taxon>Myriangiales</taxon>
        <taxon>Myriangiaceae</taxon>
        <taxon>Myriangium</taxon>
    </lineage>
</organism>
<reference evidence="2" key="1">
    <citation type="journal article" date="2020" name="Stud. Mycol.">
        <title>101 Dothideomycetes genomes: a test case for predicting lifestyles and emergence of pathogens.</title>
        <authorList>
            <person name="Haridas S."/>
            <person name="Albert R."/>
            <person name="Binder M."/>
            <person name="Bloem J."/>
            <person name="Labutti K."/>
            <person name="Salamov A."/>
            <person name="Andreopoulos B."/>
            <person name="Baker S."/>
            <person name="Barry K."/>
            <person name="Bills G."/>
            <person name="Bluhm B."/>
            <person name="Cannon C."/>
            <person name="Castanera R."/>
            <person name="Culley D."/>
            <person name="Daum C."/>
            <person name="Ezra D."/>
            <person name="Gonzalez J."/>
            <person name="Henrissat B."/>
            <person name="Kuo A."/>
            <person name="Liang C."/>
            <person name="Lipzen A."/>
            <person name="Lutzoni F."/>
            <person name="Magnuson J."/>
            <person name="Mondo S."/>
            <person name="Nolan M."/>
            <person name="Ohm R."/>
            <person name="Pangilinan J."/>
            <person name="Park H.-J."/>
            <person name="Ramirez L."/>
            <person name="Alfaro M."/>
            <person name="Sun H."/>
            <person name="Tritt A."/>
            <person name="Yoshinaga Y."/>
            <person name="Zwiers L.-H."/>
            <person name="Turgeon B."/>
            <person name="Goodwin S."/>
            <person name="Spatafora J."/>
            <person name="Crous P."/>
            <person name="Grigoriev I."/>
        </authorList>
    </citation>
    <scope>NUCLEOTIDE SEQUENCE</scope>
    <source>
        <strain evidence="2">CBS 260.36</strain>
    </source>
</reference>
<accession>A0A9P4MEM4</accession>
<dbReference type="AlphaFoldDB" id="A0A9P4MEM4"/>
<evidence type="ECO:0000313" key="3">
    <source>
        <dbReference type="Proteomes" id="UP000799439"/>
    </source>
</evidence>
<sequence>MRSESFRFGALPLLYSFSLTTALSKDYQLGSCSKNSQSISNANASATFQIPGFSIGPNSSIATSSDASKAWSVTQIVTRLANAEKDTTTAGTFLVLPPDQGTPNTHSPNVVTCASYAGFAALGISGLSNIAHTENGSCSSIMLGRCKSDLLDFLHQRAAVFVAGGLPSSPTVCDDFWNIAQRKDFPDSCRRSRNGTSNYVDNIAQGPFGTSWAPYYGNNSCPAPMLQQVYDLDMGDVDTSENEAKANLVAPNDDGNFTAYDNALRSFNSWLIVRFANSPADNTLKPVVDVSILCPIASNVKNGSRLPLPPGVGVYTVPYSSAASSWKVNVFLTVLTTSLTMTALL</sequence>
<dbReference type="Proteomes" id="UP000799439">
    <property type="component" value="Unassembled WGS sequence"/>
</dbReference>
<evidence type="ECO:0000256" key="1">
    <source>
        <dbReference type="SAM" id="SignalP"/>
    </source>
</evidence>
<protein>
    <submittedName>
        <fullName evidence="2">Uncharacterized protein</fullName>
    </submittedName>
</protein>
<dbReference type="EMBL" id="ML996089">
    <property type="protein sequence ID" value="KAF2150313.1"/>
    <property type="molecule type" value="Genomic_DNA"/>
</dbReference>
<name>A0A9P4MEM4_9PEZI</name>
<comment type="caution">
    <text evidence="2">The sequence shown here is derived from an EMBL/GenBank/DDBJ whole genome shotgun (WGS) entry which is preliminary data.</text>
</comment>
<proteinExistence type="predicted"/>
<keyword evidence="1" id="KW-0732">Signal</keyword>
<keyword evidence="3" id="KW-1185">Reference proteome</keyword>